<dbReference type="InterPro" id="IPR014284">
    <property type="entry name" value="RNA_pol_sigma-70_dom"/>
</dbReference>
<evidence type="ECO:0000313" key="8">
    <source>
        <dbReference type="Proteomes" id="UP001500880"/>
    </source>
</evidence>
<dbReference type="EMBL" id="BAAADO010000003">
    <property type="protein sequence ID" value="GAA0489630.1"/>
    <property type="molecule type" value="Genomic_DNA"/>
</dbReference>
<dbReference type="InterPro" id="IPR013249">
    <property type="entry name" value="RNA_pol_sigma70_r4_t2"/>
</dbReference>
<accession>A0ABP3KYS3</accession>
<dbReference type="InterPro" id="IPR036388">
    <property type="entry name" value="WH-like_DNA-bd_sf"/>
</dbReference>
<keyword evidence="3" id="KW-0731">Sigma factor</keyword>
<feature type="domain" description="RNA polymerase sigma factor 70 region 4 type 2" evidence="6">
    <location>
        <begin position="124"/>
        <end position="175"/>
    </location>
</feature>
<keyword evidence="4" id="KW-0804">Transcription</keyword>
<evidence type="ECO:0000313" key="7">
    <source>
        <dbReference type="EMBL" id="GAA0489630.1"/>
    </source>
</evidence>
<dbReference type="InterPro" id="IPR007627">
    <property type="entry name" value="RNA_pol_sigma70_r2"/>
</dbReference>
<dbReference type="InterPro" id="IPR039425">
    <property type="entry name" value="RNA_pol_sigma-70-like"/>
</dbReference>
<evidence type="ECO:0000259" key="6">
    <source>
        <dbReference type="Pfam" id="PF08281"/>
    </source>
</evidence>
<protein>
    <submittedName>
        <fullName evidence="7">Sigma-70 family RNA polymerase sigma factor</fullName>
    </submittedName>
</protein>
<comment type="similarity">
    <text evidence="1">Belongs to the sigma-70 factor family. ECF subfamily.</text>
</comment>
<evidence type="ECO:0000256" key="3">
    <source>
        <dbReference type="ARBA" id="ARBA00023082"/>
    </source>
</evidence>
<name>A0ABP3KYS3_9BACI</name>
<dbReference type="Proteomes" id="UP001500880">
    <property type="component" value="Unassembled WGS sequence"/>
</dbReference>
<dbReference type="RefSeq" id="WP_343839237.1">
    <property type="nucleotide sequence ID" value="NZ_BAAADO010000003.1"/>
</dbReference>
<dbReference type="Pfam" id="PF04542">
    <property type="entry name" value="Sigma70_r2"/>
    <property type="match status" value="1"/>
</dbReference>
<dbReference type="SUPFAM" id="SSF88659">
    <property type="entry name" value="Sigma3 and sigma4 domains of RNA polymerase sigma factors"/>
    <property type="match status" value="1"/>
</dbReference>
<evidence type="ECO:0000256" key="1">
    <source>
        <dbReference type="ARBA" id="ARBA00010641"/>
    </source>
</evidence>
<keyword evidence="8" id="KW-1185">Reference proteome</keyword>
<evidence type="ECO:0000259" key="5">
    <source>
        <dbReference type="Pfam" id="PF04542"/>
    </source>
</evidence>
<dbReference type="Gene3D" id="1.10.1740.10">
    <property type="match status" value="1"/>
</dbReference>
<reference evidence="8" key="1">
    <citation type="journal article" date="2019" name="Int. J. Syst. Evol. Microbiol.">
        <title>The Global Catalogue of Microorganisms (GCM) 10K type strain sequencing project: providing services to taxonomists for standard genome sequencing and annotation.</title>
        <authorList>
            <consortium name="The Broad Institute Genomics Platform"/>
            <consortium name="The Broad Institute Genome Sequencing Center for Infectious Disease"/>
            <person name="Wu L."/>
            <person name="Ma J."/>
        </authorList>
    </citation>
    <scope>NUCLEOTIDE SEQUENCE [LARGE SCALE GENOMIC DNA]</scope>
    <source>
        <strain evidence="8">JCM 12389</strain>
    </source>
</reference>
<dbReference type="InterPro" id="IPR013325">
    <property type="entry name" value="RNA_pol_sigma_r2"/>
</dbReference>
<gene>
    <name evidence="7" type="ORF">GCM10008986_14360</name>
</gene>
<feature type="domain" description="RNA polymerase sigma-70 region 2" evidence="5">
    <location>
        <begin position="27"/>
        <end position="90"/>
    </location>
</feature>
<dbReference type="CDD" id="cd06171">
    <property type="entry name" value="Sigma70_r4"/>
    <property type="match status" value="1"/>
</dbReference>
<keyword evidence="2" id="KW-0805">Transcription regulation</keyword>
<dbReference type="Pfam" id="PF08281">
    <property type="entry name" value="Sigma70_r4_2"/>
    <property type="match status" value="1"/>
</dbReference>
<dbReference type="Gene3D" id="1.10.10.10">
    <property type="entry name" value="Winged helix-like DNA-binding domain superfamily/Winged helix DNA-binding domain"/>
    <property type="match status" value="1"/>
</dbReference>
<comment type="caution">
    <text evidence="7">The sequence shown here is derived from an EMBL/GenBank/DDBJ whole genome shotgun (WGS) entry which is preliminary data.</text>
</comment>
<dbReference type="InterPro" id="IPR013324">
    <property type="entry name" value="RNA_pol_sigma_r3/r4-like"/>
</dbReference>
<organism evidence="7 8">
    <name type="scientific">Salinibacillus aidingensis</name>
    <dbReference type="NCBI Taxonomy" id="237684"/>
    <lineage>
        <taxon>Bacteria</taxon>
        <taxon>Bacillati</taxon>
        <taxon>Bacillota</taxon>
        <taxon>Bacilli</taxon>
        <taxon>Bacillales</taxon>
        <taxon>Bacillaceae</taxon>
        <taxon>Salinibacillus</taxon>
    </lineage>
</organism>
<sequence>MSLHKDFPDHNREITFETKEDFMELIFNHYGENIKALIYTYVKNDAQTDDIFQEFLISVYKNIDGFQHKSKLKTWLYRIAINKCKDYLRSPIHRLFTSFDDQTPAEKINETPEKQLLNREAETNLVEAILSLPVKYREIFVLRYYQSYHLKEISEFLDINESTVKTRFMRGKKKLKSKLGGDFLES</sequence>
<dbReference type="PANTHER" id="PTHR43133">
    <property type="entry name" value="RNA POLYMERASE ECF-TYPE SIGMA FACTO"/>
    <property type="match status" value="1"/>
</dbReference>
<evidence type="ECO:0000256" key="2">
    <source>
        <dbReference type="ARBA" id="ARBA00023015"/>
    </source>
</evidence>
<dbReference type="NCBIfam" id="TIGR02937">
    <property type="entry name" value="sigma70-ECF"/>
    <property type="match status" value="1"/>
</dbReference>
<dbReference type="SUPFAM" id="SSF88946">
    <property type="entry name" value="Sigma2 domain of RNA polymerase sigma factors"/>
    <property type="match status" value="1"/>
</dbReference>
<proteinExistence type="inferred from homology"/>
<dbReference type="PANTHER" id="PTHR43133:SF60">
    <property type="entry name" value="RNA POLYMERASE SIGMA FACTOR SIGV"/>
    <property type="match status" value="1"/>
</dbReference>
<evidence type="ECO:0000256" key="4">
    <source>
        <dbReference type="ARBA" id="ARBA00023163"/>
    </source>
</evidence>